<evidence type="ECO:0008006" key="7">
    <source>
        <dbReference type="Google" id="ProtNLM"/>
    </source>
</evidence>
<dbReference type="Pfam" id="PF04426">
    <property type="entry name" value="Bul1_C"/>
    <property type="match status" value="2"/>
</dbReference>
<protein>
    <recommendedName>
        <fullName evidence="7">Bul1 N-terminal domain-containing protein</fullName>
    </recommendedName>
</protein>
<evidence type="ECO:0000256" key="1">
    <source>
        <dbReference type="SAM" id="Coils"/>
    </source>
</evidence>
<feature type="compositionally biased region" description="Low complexity" evidence="2">
    <location>
        <begin position="640"/>
        <end position="657"/>
    </location>
</feature>
<proteinExistence type="predicted"/>
<reference evidence="6" key="1">
    <citation type="submission" date="2016-11" db="EMBL/GenBank/DDBJ databases">
        <authorList>
            <person name="Guldener U."/>
        </authorList>
    </citation>
    <scope>NUCLEOTIDE SEQUENCE [LARGE SCALE GENOMIC DNA]</scope>
</reference>
<dbReference type="Pfam" id="PF04425">
    <property type="entry name" value="Bul1_N"/>
    <property type="match status" value="1"/>
</dbReference>
<evidence type="ECO:0000256" key="2">
    <source>
        <dbReference type="SAM" id="MobiDB-lite"/>
    </source>
</evidence>
<dbReference type="InterPro" id="IPR039634">
    <property type="entry name" value="Bul1-like"/>
</dbReference>
<feature type="domain" description="Bul1 N-terminal" evidence="3">
    <location>
        <begin position="190"/>
        <end position="516"/>
    </location>
</feature>
<dbReference type="InterPro" id="IPR022794">
    <property type="entry name" value="Bul1_C"/>
</dbReference>
<dbReference type="EMBL" id="FQNF01000017">
    <property type="protein sequence ID" value="SGZ39107.1"/>
    <property type="molecule type" value="Genomic_DNA"/>
</dbReference>
<dbReference type="VEuPathDB" id="FungiDB:HGUI_01307"/>
<organism evidence="5 6">
    <name type="scientific">Hanseniaspora guilliermondii</name>
    <dbReference type="NCBI Taxonomy" id="56406"/>
    <lineage>
        <taxon>Eukaryota</taxon>
        <taxon>Fungi</taxon>
        <taxon>Dikarya</taxon>
        <taxon>Ascomycota</taxon>
        <taxon>Saccharomycotina</taxon>
        <taxon>Saccharomycetes</taxon>
        <taxon>Saccharomycodales</taxon>
        <taxon>Saccharomycodaceae</taxon>
        <taxon>Hanseniaspora</taxon>
    </lineage>
</organism>
<feature type="domain" description="Bul1 C-terminal" evidence="4">
    <location>
        <begin position="706"/>
        <end position="849"/>
    </location>
</feature>
<keyword evidence="6" id="KW-1185">Reference proteome</keyword>
<dbReference type="PANTHER" id="PTHR31904">
    <property type="entry name" value="BYPASS OF STOP CODON PROTEIN 5-RELATED"/>
    <property type="match status" value="1"/>
</dbReference>
<dbReference type="InterPro" id="IPR007519">
    <property type="entry name" value="Bul1_N"/>
</dbReference>
<evidence type="ECO:0000259" key="3">
    <source>
        <dbReference type="Pfam" id="PF04425"/>
    </source>
</evidence>
<evidence type="ECO:0000313" key="6">
    <source>
        <dbReference type="Proteomes" id="UP000183365"/>
    </source>
</evidence>
<gene>
    <name evidence="5" type="ORF">HGUI_01307</name>
</gene>
<sequence length="925" mass="105167">MVGIAKLFDVNKANEKKHELKSQSSSSVVNGIYRTVKPSKSRISNNGNLQPYTSQDNIMFVKTTLSNKSTFNDEDSNIDRILSNNSISNDFENVNNDIVYYKRFSSSEDEFELKKCVANKFEDLDNHEEQAGVVNSFNPENDDNDILIDILPSFQFYDSLVKFLPDDKADDIAPSLLEIDTEAPLLSSNSTRQNANPPEYIIENNSRSNINIGAENAESSRYEVDKLYKLPHHESPSIEIKITLIKEPVEPNKPTNKQTLIREFSSGELINGFVTVCNKGSKPIKFEGFYVSFEGMVNVKNKDTHKSTTMRFLNTHDLSAIWSYSQVELASGMNYDATVLDETDNSRLGLPNSKILKPKLKYKKYFCFKVPKEMLDTNCKHQIPNHISLPPSFGVDDEKKENTYLELNNLTGFGHTGLIGSALLTADMSSYREGVVPILKKHLKEPRASHKLKHGFNYDGSNISYHIGAKLVMKNSKNKGLYVLNNTTYNLRIIPNTLSSNAKFKYSDGKSSLVDSSQVKKTLSKHDATTFKSIDHLDTFLKKIQQWKDDNMFSPGDLTEHLLSEPEKKQFNEVKDEKLSWDQLKTMRSPIFATQPDFLHNTGRYLLKEKDCHSVSITVLDNKKTVNSSLDKINTFFGSHSSSSLHSEHASNSSSTSKGQTNICVSTKFNKDFKALPYHRTRNIASLNRLDSRNKTDLKVWTNVVLNHLPSSVQDYELSSLPLKIRYQGKMTKYTRLKSISAKLCAYTSYADRSLPILLDANMMLKEDKFLKQIIINSENNLKKIKSLKTQYKENIERIHDLAKKNGISERMVSFESFISNLVYTNTESLATLSVESFLIGNVFKETVIPPDEVLNYVQVGPEECEVEIDVNLNYKDESFLTILPTFDNCLISRFYHLQIECEFHTGDIAKLKIPVDVKFFNLDN</sequence>
<feature type="coiled-coil region" evidence="1">
    <location>
        <begin position="775"/>
        <end position="805"/>
    </location>
</feature>
<keyword evidence="1" id="KW-0175">Coiled coil</keyword>
<evidence type="ECO:0000259" key="4">
    <source>
        <dbReference type="Pfam" id="PF04426"/>
    </source>
</evidence>
<name>A0A1L0B2F0_9ASCO</name>
<dbReference type="AlphaFoldDB" id="A0A1L0B2F0"/>
<feature type="domain" description="Bul1 C-terminal" evidence="4">
    <location>
        <begin position="857"/>
        <end position="919"/>
    </location>
</feature>
<accession>A0A1L0B2F0</accession>
<dbReference type="PANTHER" id="PTHR31904:SF1">
    <property type="entry name" value="BYPASS OF STOP CODON PROTEIN 5-RELATED"/>
    <property type="match status" value="1"/>
</dbReference>
<dbReference type="Gene3D" id="2.60.40.640">
    <property type="match status" value="1"/>
</dbReference>
<dbReference type="Proteomes" id="UP000183365">
    <property type="component" value="Unassembled WGS sequence"/>
</dbReference>
<evidence type="ECO:0000313" key="5">
    <source>
        <dbReference type="EMBL" id="SGZ39107.1"/>
    </source>
</evidence>
<dbReference type="InterPro" id="IPR014752">
    <property type="entry name" value="Arrestin-like_C"/>
</dbReference>
<dbReference type="OrthoDB" id="2283785at2759"/>
<feature type="region of interest" description="Disordered" evidence="2">
    <location>
        <begin position="640"/>
        <end position="660"/>
    </location>
</feature>